<dbReference type="AlphaFoldDB" id="A0A371GGM0"/>
<comment type="caution">
    <text evidence="1">The sequence shown here is derived from an EMBL/GenBank/DDBJ whole genome shotgun (WGS) entry which is preliminary data.</text>
</comment>
<sequence>MERIANGAYMDLMHKTIHKLINELIAKEVKEKSFEEKVTKKNEEMQLILYYLQLKSLVVYPTPPNTNEDHDNDT</sequence>
<proteinExistence type="predicted"/>
<evidence type="ECO:0000313" key="1">
    <source>
        <dbReference type="EMBL" id="RDX89712.1"/>
    </source>
</evidence>
<gene>
    <name evidence="1" type="ORF">CR513_28538</name>
</gene>
<reference evidence="1" key="1">
    <citation type="submission" date="2018-05" db="EMBL/GenBank/DDBJ databases">
        <title>Draft genome of Mucuna pruriens seed.</title>
        <authorList>
            <person name="Nnadi N.E."/>
            <person name="Vos R."/>
            <person name="Hasami M.H."/>
            <person name="Devisetty U.K."/>
            <person name="Aguiy J.C."/>
        </authorList>
    </citation>
    <scope>NUCLEOTIDE SEQUENCE [LARGE SCALE GENOMIC DNA]</scope>
    <source>
        <strain evidence="1">JCA_2017</strain>
    </source>
</reference>
<dbReference type="Proteomes" id="UP000257109">
    <property type="component" value="Unassembled WGS sequence"/>
</dbReference>
<keyword evidence="2" id="KW-1185">Reference proteome</keyword>
<protein>
    <submittedName>
        <fullName evidence="1">Uncharacterized protein</fullName>
    </submittedName>
</protein>
<name>A0A371GGM0_MUCPR</name>
<evidence type="ECO:0000313" key="2">
    <source>
        <dbReference type="Proteomes" id="UP000257109"/>
    </source>
</evidence>
<feature type="non-terminal residue" evidence="1">
    <location>
        <position position="1"/>
    </location>
</feature>
<organism evidence="1 2">
    <name type="scientific">Mucuna pruriens</name>
    <name type="common">Velvet bean</name>
    <name type="synonym">Dolichos pruriens</name>
    <dbReference type="NCBI Taxonomy" id="157652"/>
    <lineage>
        <taxon>Eukaryota</taxon>
        <taxon>Viridiplantae</taxon>
        <taxon>Streptophyta</taxon>
        <taxon>Embryophyta</taxon>
        <taxon>Tracheophyta</taxon>
        <taxon>Spermatophyta</taxon>
        <taxon>Magnoliopsida</taxon>
        <taxon>eudicotyledons</taxon>
        <taxon>Gunneridae</taxon>
        <taxon>Pentapetalae</taxon>
        <taxon>rosids</taxon>
        <taxon>fabids</taxon>
        <taxon>Fabales</taxon>
        <taxon>Fabaceae</taxon>
        <taxon>Papilionoideae</taxon>
        <taxon>50 kb inversion clade</taxon>
        <taxon>NPAAA clade</taxon>
        <taxon>indigoferoid/millettioid clade</taxon>
        <taxon>Phaseoleae</taxon>
        <taxon>Mucuna</taxon>
    </lineage>
</organism>
<accession>A0A371GGM0</accession>
<dbReference type="EMBL" id="QJKJ01005601">
    <property type="protein sequence ID" value="RDX89712.1"/>
    <property type="molecule type" value="Genomic_DNA"/>
</dbReference>